<keyword evidence="5 6" id="KW-0342">GTP-binding</keyword>
<comment type="caution">
    <text evidence="6">Lacks conserved residue(s) required for the propagation of feature annotation.</text>
</comment>
<comment type="function">
    <text evidence="6">Catalyzes the GTP-dependent phosphorylation of the 3'-hydroxyl group of dephosphocoenzyme A to form coenzyme A (CoA).</text>
</comment>
<evidence type="ECO:0000313" key="7">
    <source>
        <dbReference type="EMBL" id="MDR6223692.1"/>
    </source>
</evidence>
<dbReference type="EC" id="2.7.1.237" evidence="6"/>
<dbReference type="RefSeq" id="WP_270095331.1">
    <property type="nucleotide sequence ID" value="NZ_JAQFFK010000001.1"/>
</dbReference>
<proteinExistence type="inferred from homology"/>
<evidence type="ECO:0000256" key="4">
    <source>
        <dbReference type="ARBA" id="ARBA00022993"/>
    </source>
</evidence>
<gene>
    <name evidence="7" type="ORF">J2750_002165</name>
</gene>
<accession>A0AA90U0Z5</accession>
<comment type="caution">
    <text evidence="7">The sequence shown here is derived from an EMBL/GenBank/DDBJ whole genome shotgun (WGS) entry which is preliminary data.</text>
</comment>
<keyword evidence="2 6" id="KW-0547">Nucleotide-binding</keyword>
<keyword evidence="4 6" id="KW-0173">Coenzyme A biosynthesis</keyword>
<comment type="similarity">
    <text evidence="6">Belongs to the GTP-dependent DPCK family.</text>
</comment>
<keyword evidence="8" id="KW-1185">Reference proteome</keyword>
<dbReference type="Pfam" id="PF04019">
    <property type="entry name" value="DUF359"/>
    <property type="match status" value="1"/>
</dbReference>
<feature type="binding site" evidence="6">
    <location>
        <position position="49"/>
    </location>
    <ligand>
        <name>GTP</name>
        <dbReference type="ChEBI" id="CHEBI:37565"/>
    </ligand>
</feature>
<organism evidence="7 8">
    <name type="scientific">Methanococcoides alaskense</name>
    <dbReference type="NCBI Taxonomy" id="325778"/>
    <lineage>
        <taxon>Archaea</taxon>
        <taxon>Methanobacteriati</taxon>
        <taxon>Methanobacteriota</taxon>
        <taxon>Stenosarchaea group</taxon>
        <taxon>Methanomicrobia</taxon>
        <taxon>Methanosarcinales</taxon>
        <taxon>Methanosarcinaceae</taxon>
        <taxon>Methanococcoides</taxon>
    </lineage>
</organism>
<keyword evidence="1 6" id="KW-0808">Transferase</keyword>
<sequence>MGLHISLPESLRPLLRKPFGVLYTGTGGDAVRSLVDDLDNPTKLISVGDVTTFHLLDSNIIPDILIVDDRTKRAPASSQVVYGTKHKGFAEITVDNPPGVITEDLIGVISDAILSDKNVRIFVQGEEDLAALPAILMAPLNSVVLYGQPDKGVMLVRVTESIKAELKDLFDKILEKQDHKEQLYNVRRKLNGY</sequence>
<evidence type="ECO:0000256" key="1">
    <source>
        <dbReference type="ARBA" id="ARBA00022679"/>
    </source>
</evidence>
<evidence type="ECO:0000256" key="2">
    <source>
        <dbReference type="ARBA" id="ARBA00022741"/>
    </source>
</evidence>
<dbReference type="PIRSF" id="PIRSF006533">
    <property type="entry name" value="UCP006533"/>
    <property type="match status" value="1"/>
</dbReference>
<dbReference type="AlphaFoldDB" id="A0AA90U0Z5"/>
<dbReference type="GO" id="GO:0005525">
    <property type="term" value="F:GTP binding"/>
    <property type="evidence" value="ECO:0007669"/>
    <property type="project" value="UniProtKB-UniRule"/>
</dbReference>
<feature type="binding site" evidence="6">
    <location>
        <position position="150"/>
    </location>
    <ligand>
        <name>GTP</name>
        <dbReference type="ChEBI" id="CHEBI:37565"/>
    </ligand>
</feature>
<dbReference type="InterPro" id="IPR007164">
    <property type="entry name" value="GTP-dep_dephospho-CoA_kin"/>
</dbReference>
<dbReference type="GO" id="GO:0016301">
    <property type="term" value="F:kinase activity"/>
    <property type="evidence" value="ECO:0007669"/>
    <property type="project" value="UniProtKB-UniRule"/>
</dbReference>
<dbReference type="Proteomes" id="UP001185015">
    <property type="component" value="Unassembled WGS sequence"/>
</dbReference>
<dbReference type="EMBL" id="JAVDQI010000010">
    <property type="protein sequence ID" value="MDR6223692.1"/>
    <property type="molecule type" value="Genomic_DNA"/>
</dbReference>
<feature type="binding site" evidence="6">
    <location>
        <position position="50"/>
    </location>
    <ligand>
        <name>GTP</name>
        <dbReference type="ChEBI" id="CHEBI:37565"/>
    </ligand>
</feature>
<evidence type="ECO:0000256" key="6">
    <source>
        <dbReference type="HAMAP-Rule" id="MF_00590"/>
    </source>
</evidence>
<feature type="binding site" evidence="6">
    <location>
        <position position="127"/>
    </location>
    <ligand>
        <name>GTP</name>
        <dbReference type="ChEBI" id="CHEBI:37565"/>
    </ligand>
</feature>
<comment type="pathway">
    <text evidence="6">Cofactor biosynthesis; coenzyme A biosynthesis.</text>
</comment>
<name>A0AA90U0Z5_9EURY</name>
<dbReference type="GO" id="GO:0015937">
    <property type="term" value="P:coenzyme A biosynthetic process"/>
    <property type="evidence" value="ECO:0007669"/>
    <property type="project" value="UniProtKB-UniRule"/>
</dbReference>
<dbReference type="PANTHER" id="PTHR40732">
    <property type="entry name" value="UPF0218 PROTEIN TK1697"/>
    <property type="match status" value="1"/>
</dbReference>
<evidence type="ECO:0000256" key="5">
    <source>
        <dbReference type="ARBA" id="ARBA00023134"/>
    </source>
</evidence>
<dbReference type="HAMAP" id="MF_00590">
    <property type="entry name" value="Dephospho_CoA_kinase_GTP_dep"/>
    <property type="match status" value="1"/>
</dbReference>
<comment type="catalytic activity">
    <reaction evidence="6">
        <text>3'-dephospho-CoA + GTP = GDP + CoA + H(+)</text>
        <dbReference type="Rhea" id="RHEA:61156"/>
        <dbReference type="ChEBI" id="CHEBI:15378"/>
        <dbReference type="ChEBI" id="CHEBI:37565"/>
        <dbReference type="ChEBI" id="CHEBI:57287"/>
        <dbReference type="ChEBI" id="CHEBI:57328"/>
        <dbReference type="ChEBI" id="CHEBI:58189"/>
        <dbReference type="EC" id="2.7.1.237"/>
    </reaction>
</comment>
<dbReference type="PANTHER" id="PTHR40732:SF1">
    <property type="entry name" value="GTP-DEPENDENT DEPHOSPHO-COA KINASE"/>
    <property type="match status" value="1"/>
</dbReference>
<protein>
    <recommendedName>
        <fullName evidence="6">GTP-dependent dephospho-CoA kinase</fullName>
        <ecNumber evidence="6">2.7.1.237</ecNumber>
    </recommendedName>
    <alternativeName>
        <fullName evidence="6">Dephospho-coenzyme A kinase</fullName>
        <shortName evidence="6">DPCK</shortName>
    </alternativeName>
</protein>
<evidence type="ECO:0000313" key="8">
    <source>
        <dbReference type="Proteomes" id="UP001185015"/>
    </source>
</evidence>
<keyword evidence="3 6" id="KW-0418">Kinase</keyword>
<feature type="binding site" evidence="6">
    <location>
        <position position="68"/>
    </location>
    <ligand>
        <name>GTP</name>
        <dbReference type="ChEBI" id="CHEBI:37565"/>
    </ligand>
</feature>
<evidence type="ECO:0000256" key="3">
    <source>
        <dbReference type="ARBA" id="ARBA00022777"/>
    </source>
</evidence>
<reference evidence="7 8" key="1">
    <citation type="submission" date="2023-07" db="EMBL/GenBank/DDBJ databases">
        <title>Genomic Encyclopedia of Type Strains, Phase IV (KMG-IV): sequencing the most valuable type-strain genomes for metagenomic binning, comparative biology and taxonomic classification.</title>
        <authorList>
            <person name="Goeker M."/>
        </authorList>
    </citation>
    <scope>NUCLEOTIDE SEQUENCE [LARGE SCALE GENOMIC DNA]</scope>
    <source>
        <strain evidence="7 8">DSM 17273</strain>
    </source>
</reference>